<evidence type="ECO:0000313" key="2">
    <source>
        <dbReference type="Proteomes" id="UP000549971"/>
    </source>
</evidence>
<protein>
    <submittedName>
        <fullName evidence="1">Uncharacterized protein</fullName>
    </submittedName>
</protein>
<comment type="caution">
    <text evidence="1">The sequence shown here is derived from an EMBL/GenBank/DDBJ whole genome shotgun (WGS) entry which is preliminary data.</text>
</comment>
<evidence type="ECO:0000313" key="1">
    <source>
        <dbReference type="EMBL" id="MBB5838336.1"/>
    </source>
</evidence>
<reference evidence="1 2" key="1">
    <citation type="submission" date="2020-08" db="EMBL/GenBank/DDBJ databases">
        <title>Sequencing the genomes of 1000 actinobacteria strains.</title>
        <authorList>
            <person name="Klenk H.-P."/>
        </authorList>
    </citation>
    <scope>NUCLEOTIDE SEQUENCE [LARGE SCALE GENOMIC DNA]</scope>
    <source>
        <strain evidence="1 2">DSM 28967</strain>
    </source>
</reference>
<dbReference type="EMBL" id="JACHMY010000001">
    <property type="protein sequence ID" value="MBB5838336.1"/>
    <property type="molecule type" value="Genomic_DNA"/>
</dbReference>
<accession>A0A7W9MVV8</accession>
<keyword evidence="2" id="KW-1185">Reference proteome</keyword>
<name>A0A7W9MVV8_9ACTN</name>
<dbReference type="Proteomes" id="UP000549971">
    <property type="component" value="Unassembled WGS sequence"/>
</dbReference>
<gene>
    <name evidence="1" type="ORF">HDA39_005070</name>
</gene>
<proteinExistence type="predicted"/>
<organism evidence="1 2">
    <name type="scientific">Kribbella italica</name>
    <dbReference type="NCBI Taxonomy" id="1540520"/>
    <lineage>
        <taxon>Bacteria</taxon>
        <taxon>Bacillati</taxon>
        <taxon>Actinomycetota</taxon>
        <taxon>Actinomycetes</taxon>
        <taxon>Propionibacteriales</taxon>
        <taxon>Kribbellaceae</taxon>
        <taxon>Kribbella</taxon>
    </lineage>
</organism>
<sequence>MGVRANLFCGTTRSARRLMSAGTASRARRLVSAGTAVAGALVLAGCAGVIAPAQSAMVASDSARAAETAQAAPTRTVKISSVRTTDYTAGVLTVSGVLTPAPAAGSRVALQRWDAVKGWQEIGHGTPSGANVTISSKQPGSIRTYRLAIGPQAPYAAAASAPYGYSHYKWRGLFAKPLLASGGKGRPAFNVVAASESPRRAEAELLADKGGVVWGDVNSAGCSWVKNWLGNITDGTVRVALLNGAAVVGSVDQTQETETWLNRQIPGVNRLRVQVTDLKSGYGPQVALDSMLLCTN</sequence>
<dbReference type="AlphaFoldDB" id="A0A7W9MVV8"/>
<dbReference type="RefSeq" id="WP_238356141.1">
    <property type="nucleotide sequence ID" value="NZ_JACHMY010000001.1"/>
</dbReference>